<dbReference type="CDD" id="cd16913">
    <property type="entry name" value="YkuD_like"/>
    <property type="match status" value="1"/>
</dbReference>
<organism evidence="17 18">
    <name type="scientific">Pantoea allii</name>
    <dbReference type="NCBI Taxonomy" id="574096"/>
    <lineage>
        <taxon>Bacteria</taxon>
        <taxon>Pseudomonadati</taxon>
        <taxon>Pseudomonadota</taxon>
        <taxon>Gammaproteobacteria</taxon>
        <taxon>Enterobacterales</taxon>
        <taxon>Erwiniaceae</taxon>
        <taxon>Pantoea</taxon>
    </lineage>
</organism>
<name>A0A2V2BIP6_9GAMM</name>
<dbReference type="PANTHER" id="PTHR30582:SF24">
    <property type="entry name" value="L,D-TRANSPEPTIDASE ERFK_SRFK-RELATED"/>
    <property type="match status" value="1"/>
</dbReference>
<dbReference type="UniPathway" id="UPA00219"/>
<evidence type="ECO:0000256" key="12">
    <source>
        <dbReference type="ARBA" id="ARBA00060592"/>
    </source>
</evidence>
<dbReference type="InterPro" id="IPR005490">
    <property type="entry name" value="LD_TPept_cat_dom"/>
</dbReference>
<dbReference type="GO" id="GO:0005576">
    <property type="term" value="C:extracellular region"/>
    <property type="evidence" value="ECO:0007669"/>
    <property type="project" value="TreeGrafter"/>
</dbReference>
<evidence type="ECO:0000256" key="5">
    <source>
        <dbReference type="ARBA" id="ARBA00022679"/>
    </source>
</evidence>
<evidence type="ECO:0000256" key="15">
    <source>
        <dbReference type="SAM" id="SignalP"/>
    </source>
</evidence>
<feature type="chain" id="PRO_5015870910" evidence="15">
    <location>
        <begin position="25"/>
        <end position="393"/>
    </location>
</feature>
<comment type="pathway">
    <text evidence="12">Glycan biosynthesis.</text>
</comment>
<evidence type="ECO:0000256" key="7">
    <source>
        <dbReference type="ARBA" id="ARBA00022764"/>
    </source>
</evidence>
<dbReference type="PROSITE" id="PS52029">
    <property type="entry name" value="LD_TPASE"/>
    <property type="match status" value="1"/>
</dbReference>
<feature type="active site" description="Nucleophile" evidence="13">
    <location>
        <position position="210"/>
    </location>
</feature>
<evidence type="ECO:0000313" key="18">
    <source>
        <dbReference type="Proteomes" id="UP000245981"/>
    </source>
</evidence>
<feature type="region of interest" description="Disordered" evidence="14">
    <location>
        <begin position="321"/>
        <end position="393"/>
    </location>
</feature>
<dbReference type="InterPro" id="IPR041597">
    <property type="entry name" value="Ldt_C"/>
</dbReference>
<dbReference type="AlphaFoldDB" id="A0A2V2BIP6"/>
<evidence type="ECO:0000256" key="8">
    <source>
        <dbReference type="ARBA" id="ARBA00022801"/>
    </source>
</evidence>
<evidence type="ECO:0000256" key="11">
    <source>
        <dbReference type="ARBA" id="ARBA00023316"/>
    </source>
</evidence>
<keyword evidence="8" id="KW-0378">Hydrolase</keyword>
<dbReference type="GO" id="GO:0071972">
    <property type="term" value="F:peptidoglycan L,D-transpeptidase activity"/>
    <property type="evidence" value="ECO:0007669"/>
    <property type="project" value="TreeGrafter"/>
</dbReference>
<evidence type="ECO:0000313" key="17">
    <source>
        <dbReference type="EMBL" id="PWK97658.1"/>
    </source>
</evidence>
<feature type="signal peptide" evidence="15">
    <location>
        <begin position="1"/>
        <end position="24"/>
    </location>
</feature>
<feature type="active site" description="Proton donor/acceptor" evidence="13">
    <location>
        <position position="194"/>
    </location>
</feature>
<keyword evidence="6 15" id="KW-0732">Signal</keyword>
<accession>A0A2V2BIP6</accession>
<dbReference type="Proteomes" id="UP000245981">
    <property type="component" value="Unassembled WGS sequence"/>
</dbReference>
<reference evidence="17 18" key="1">
    <citation type="submission" date="2018-05" db="EMBL/GenBank/DDBJ databases">
        <title>Genomic Encyclopedia of Type Strains, Phase IV (KMG-V): Genome sequencing to study the core and pangenomes of soil and plant-associated prokaryotes.</title>
        <authorList>
            <person name="Whitman W."/>
        </authorList>
    </citation>
    <scope>NUCLEOTIDE SEQUENCE [LARGE SCALE GENOMIC DNA]</scope>
    <source>
        <strain evidence="17 18">PNA 200-10</strain>
    </source>
</reference>
<evidence type="ECO:0000256" key="4">
    <source>
        <dbReference type="ARBA" id="ARBA00022676"/>
    </source>
</evidence>
<dbReference type="Pfam" id="PF17969">
    <property type="entry name" value="Ldt_C"/>
    <property type="match status" value="1"/>
</dbReference>
<dbReference type="Gene3D" id="2.40.440.10">
    <property type="entry name" value="L,D-transpeptidase catalytic domain-like"/>
    <property type="match status" value="1"/>
</dbReference>
<comment type="pathway">
    <text evidence="2 13">Cell wall biogenesis; peptidoglycan biosynthesis.</text>
</comment>
<dbReference type="EMBL" id="QGHF01000004">
    <property type="protein sequence ID" value="PWK97658.1"/>
    <property type="molecule type" value="Genomic_DNA"/>
</dbReference>
<sequence length="393" mass="42350">MKKSIRAFASLALALAAFSQSALAVVYPLPPANSRLTGQNVEITIPEDSKLPLEAFAAQFQMGLSNMLEANPGVDVYLPKPGSKLIIPQQLLLPDAPREGIVINSAEMRLYYYPKGSKTVVVLPIGIGELGKDTPLNWTTTVQRKKDGPTWTPTKAMHAEYASRGENLPAVFPAGPDNPMGLYALYIGRLYAIHGTNANFGIGLRVSHGCVRLRADDIKWLFDHVPVGTRVQFINQPVKASVEPDGSRWMEVHNPLSTTEEQFNSRELVPITLTQAVGKVLVDGSINQSQVDKAIQNRAGMPVQVNAPENNVVPAPVQMTEGEDAEPKEGPMTPLTSQPANPAAVQQEPAPQQSQPAEQQQSAPQQPVQPQSQPAQQQPVQPSQPAPAGNGSL</sequence>
<feature type="domain" description="L,D-TPase catalytic" evidence="16">
    <location>
        <begin position="99"/>
        <end position="234"/>
    </location>
</feature>
<dbReference type="PANTHER" id="PTHR30582">
    <property type="entry name" value="L,D-TRANSPEPTIDASE"/>
    <property type="match status" value="1"/>
</dbReference>
<dbReference type="SUPFAM" id="SSF141523">
    <property type="entry name" value="L,D-transpeptidase catalytic domain-like"/>
    <property type="match status" value="1"/>
</dbReference>
<dbReference type="InterPro" id="IPR050979">
    <property type="entry name" value="LD-transpeptidase"/>
</dbReference>
<evidence type="ECO:0000256" key="1">
    <source>
        <dbReference type="ARBA" id="ARBA00004418"/>
    </source>
</evidence>
<protein>
    <submittedName>
        <fullName evidence="17">L,D-transpeptidase YbiS</fullName>
    </submittedName>
</protein>
<evidence type="ECO:0000256" key="10">
    <source>
        <dbReference type="ARBA" id="ARBA00022984"/>
    </source>
</evidence>
<dbReference type="RefSeq" id="WP_109717195.1">
    <property type="nucleotide sequence ID" value="NZ_CP193920.1"/>
</dbReference>
<comment type="subcellular location">
    <subcellularLocation>
        <location evidence="1">Periplasm</location>
    </subcellularLocation>
</comment>
<comment type="caution">
    <text evidence="17">The sequence shown here is derived from an EMBL/GenBank/DDBJ whole genome shotgun (WGS) entry which is preliminary data.</text>
</comment>
<keyword evidence="5" id="KW-0808">Transferase</keyword>
<proteinExistence type="inferred from homology"/>
<evidence type="ECO:0000256" key="6">
    <source>
        <dbReference type="ARBA" id="ARBA00022729"/>
    </source>
</evidence>
<gene>
    <name evidence="17" type="ORF">C7431_104347</name>
</gene>
<dbReference type="Pfam" id="PF03734">
    <property type="entry name" value="YkuD"/>
    <property type="match status" value="1"/>
</dbReference>
<keyword evidence="9 13" id="KW-0133">Cell shape</keyword>
<evidence type="ECO:0000256" key="13">
    <source>
        <dbReference type="PROSITE-ProRule" id="PRU01373"/>
    </source>
</evidence>
<keyword evidence="7" id="KW-0574">Periplasm</keyword>
<evidence type="ECO:0000259" key="16">
    <source>
        <dbReference type="PROSITE" id="PS52029"/>
    </source>
</evidence>
<evidence type="ECO:0000256" key="14">
    <source>
        <dbReference type="SAM" id="MobiDB-lite"/>
    </source>
</evidence>
<keyword evidence="11 13" id="KW-0961">Cell wall biogenesis/degradation</keyword>
<keyword evidence="10 13" id="KW-0573">Peptidoglycan synthesis</keyword>
<comment type="similarity">
    <text evidence="3">Belongs to the YkuD family.</text>
</comment>
<evidence type="ECO:0000256" key="3">
    <source>
        <dbReference type="ARBA" id="ARBA00005992"/>
    </source>
</evidence>
<feature type="compositionally biased region" description="Low complexity" evidence="14">
    <location>
        <begin position="338"/>
        <end position="393"/>
    </location>
</feature>
<dbReference type="GO" id="GO:0008360">
    <property type="term" value="P:regulation of cell shape"/>
    <property type="evidence" value="ECO:0007669"/>
    <property type="project" value="UniProtKB-UniRule"/>
</dbReference>
<dbReference type="GO" id="GO:0071555">
    <property type="term" value="P:cell wall organization"/>
    <property type="evidence" value="ECO:0007669"/>
    <property type="project" value="UniProtKB-UniRule"/>
</dbReference>
<keyword evidence="4" id="KW-0328">Glycosyltransferase</keyword>
<dbReference type="GO" id="GO:0042597">
    <property type="term" value="C:periplasmic space"/>
    <property type="evidence" value="ECO:0007669"/>
    <property type="project" value="UniProtKB-SubCell"/>
</dbReference>
<dbReference type="InterPro" id="IPR038063">
    <property type="entry name" value="Transpep_catalytic_dom"/>
</dbReference>
<dbReference type="GO" id="GO:0018104">
    <property type="term" value="P:peptidoglycan-protein cross-linking"/>
    <property type="evidence" value="ECO:0007669"/>
    <property type="project" value="TreeGrafter"/>
</dbReference>
<dbReference type="GO" id="GO:0016757">
    <property type="term" value="F:glycosyltransferase activity"/>
    <property type="evidence" value="ECO:0007669"/>
    <property type="project" value="UniProtKB-KW"/>
</dbReference>
<dbReference type="FunFam" id="2.40.440.10:FF:000001">
    <property type="entry name" value="L,D-transpeptidase YbiS"/>
    <property type="match status" value="1"/>
</dbReference>
<evidence type="ECO:0000256" key="9">
    <source>
        <dbReference type="ARBA" id="ARBA00022960"/>
    </source>
</evidence>
<dbReference type="OrthoDB" id="9787225at2"/>
<evidence type="ECO:0000256" key="2">
    <source>
        <dbReference type="ARBA" id="ARBA00004752"/>
    </source>
</evidence>